<dbReference type="Pfam" id="PF02615">
    <property type="entry name" value="Ldh_2"/>
    <property type="match status" value="1"/>
</dbReference>
<dbReference type="PANTHER" id="PTHR11091">
    <property type="entry name" value="OXIDOREDUCTASE-RELATED"/>
    <property type="match status" value="1"/>
</dbReference>
<evidence type="ECO:0000313" key="3">
    <source>
        <dbReference type="EMBL" id="MFD2262506.1"/>
    </source>
</evidence>
<dbReference type="EMBL" id="JBHUIP010000004">
    <property type="protein sequence ID" value="MFD2262506.1"/>
    <property type="molecule type" value="Genomic_DNA"/>
</dbReference>
<dbReference type="Gene3D" id="3.30.1370.60">
    <property type="entry name" value="Hypothetical oxidoreductase yiak, domain 2"/>
    <property type="match status" value="1"/>
</dbReference>
<dbReference type="Gene3D" id="1.10.1530.10">
    <property type="match status" value="1"/>
</dbReference>
<evidence type="ECO:0000256" key="1">
    <source>
        <dbReference type="ARBA" id="ARBA00006056"/>
    </source>
</evidence>
<accession>A0ABW5DSH2</accession>
<dbReference type="InterPro" id="IPR043143">
    <property type="entry name" value="Mal/L-sulf/L-lact_DH-like_NADP"/>
</dbReference>
<proteinExistence type="inferred from homology"/>
<reference evidence="4" key="1">
    <citation type="journal article" date="2019" name="Int. J. Syst. Evol. Microbiol.">
        <title>The Global Catalogue of Microorganisms (GCM) 10K type strain sequencing project: providing services to taxonomists for standard genome sequencing and annotation.</title>
        <authorList>
            <consortium name="The Broad Institute Genomics Platform"/>
            <consortium name="The Broad Institute Genome Sequencing Center for Infectious Disease"/>
            <person name="Wu L."/>
            <person name="Ma J."/>
        </authorList>
    </citation>
    <scope>NUCLEOTIDE SEQUENCE [LARGE SCALE GENOMIC DNA]</scope>
    <source>
        <strain evidence="4">CGMCC 1.19062</strain>
    </source>
</reference>
<keyword evidence="2" id="KW-0560">Oxidoreductase</keyword>
<dbReference type="PANTHER" id="PTHR11091:SF0">
    <property type="entry name" value="MALATE DEHYDROGENASE"/>
    <property type="match status" value="1"/>
</dbReference>
<keyword evidence="4" id="KW-1185">Reference proteome</keyword>
<dbReference type="InterPro" id="IPR036111">
    <property type="entry name" value="Mal/L-sulfo/L-lacto_DH-like_sf"/>
</dbReference>
<comment type="caution">
    <text evidence="3">The sequence shown here is derived from an EMBL/GenBank/DDBJ whole genome shotgun (WGS) entry which is preliminary data.</text>
</comment>
<gene>
    <name evidence="3" type="ORF">ACFSM5_06365</name>
</gene>
<dbReference type="RefSeq" id="WP_379875466.1">
    <property type="nucleotide sequence ID" value="NZ_JBHUIP010000004.1"/>
</dbReference>
<dbReference type="InterPro" id="IPR003767">
    <property type="entry name" value="Malate/L-lactate_DH-like"/>
</dbReference>
<comment type="similarity">
    <text evidence="1">Belongs to the LDH2/MDH2 oxidoreductase family.</text>
</comment>
<dbReference type="InterPro" id="IPR043144">
    <property type="entry name" value="Mal/L-sulf/L-lact_DH-like_ah"/>
</dbReference>
<protein>
    <submittedName>
        <fullName evidence="3">Ldh family oxidoreductase</fullName>
    </submittedName>
</protein>
<evidence type="ECO:0000313" key="4">
    <source>
        <dbReference type="Proteomes" id="UP001597295"/>
    </source>
</evidence>
<evidence type="ECO:0000256" key="2">
    <source>
        <dbReference type="ARBA" id="ARBA00023002"/>
    </source>
</evidence>
<sequence>MNLSLKEAHELAVAVLVKAGTSPANAAAVARALVAAEADGLASHGMSRLPAYAAQVRSGKVDGQAAPTSTHTGTAAVRIDAADGFAFPALELAVEELAALTPITGVSVAAIAASHHFGAAGYHVEALANRGLVALAFSNSPAAIAPAGGRSAIFGTNPIAMGAPMGAGKPPLVIDLSLSVAARGKIMVAAQRGEAIPGDWALDAEGQPTTDAKAALAGTMLPIGGAKGAALAFVVEVLTASLTGSSIGHEAGSFFTAGGVKPRIGQLVLAFAPGPLSGGHFPERMAAMAAAILGQQGTRLPGERRLALREKATLDGVNIPTALLEELRGLA</sequence>
<organism evidence="3 4">
    <name type="scientific">Lacibacterium aquatile</name>
    <dbReference type="NCBI Taxonomy" id="1168082"/>
    <lineage>
        <taxon>Bacteria</taxon>
        <taxon>Pseudomonadati</taxon>
        <taxon>Pseudomonadota</taxon>
        <taxon>Alphaproteobacteria</taxon>
        <taxon>Rhodospirillales</taxon>
        <taxon>Rhodospirillaceae</taxon>
    </lineage>
</organism>
<dbReference type="SUPFAM" id="SSF89733">
    <property type="entry name" value="L-sulfolactate dehydrogenase-like"/>
    <property type="match status" value="1"/>
</dbReference>
<name>A0ABW5DSH2_9PROT</name>
<dbReference type="Proteomes" id="UP001597295">
    <property type="component" value="Unassembled WGS sequence"/>
</dbReference>